<name>A0A1R3I2I3_9ROSI</name>
<reference evidence="2" key="1">
    <citation type="submission" date="2013-09" db="EMBL/GenBank/DDBJ databases">
        <title>Corchorus olitorius genome sequencing.</title>
        <authorList>
            <person name="Alam M."/>
            <person name="Haque M.S."/>
            <person name="Islam M.S."/>
            <person name="Emdad E.M."/>
            <person name="Islam M.M."/>
            <person name="Ahmed B."/>
            <person name="Halim A."/>
            <person name="Hossen Q.M.M."/>
            <person name="Hossain M.Z."/>
            <person name="Ahmed R."/>
            <person name="Khan M.M."/>
            <person name="Islam R."/>
            <person name="Rashid M.M."/>
            <person name="Khan S.A."/>
            <person name="Rahman M.S."/>
            <person name="Alam M."/>
            <person name="Yahiya A.S."/>
            <person name="Khan M.S."/>
            <person name="Azam M.S."/>
            <person name="Haque T."/>
            <person name="Lashkar M.Z.H."/>
            <person name="Akhand A.I."/>
            <person name="Morshed G."/>
            <person name="Roy S."/>
            <person name="Uddin K.S."/>
            <person name="Rabeya T."/>
            <person name="Hossain A.S."/>
            <person name="Chowdhury A."/>
            <person name="Snigdha A.R."/>
            <person name="Mortoza M.S."/>
            <person name="Matin S.A."/>
            <person name="Hoque S.M.E."/>
            <person name="Islam M.K."/>
            <person name="Roy D.K."/>
            <person name="Haider R."/>
            <person name="Moosa M.M."/>
            <person name="Elias S.M."/>
            <person name="Hasan A.M."/>
            <person name="Jahan S."/>
            <person name="Shafiuddin M."/>
            <person name="Mahmood N."/>
            <person name="Shommy N.S."/>
        </authorList>
    </citation>
    <scope>NUCLEOTIDE SEQUENCE [LARGE SCALE GENOMIC DNA]</scope>
    <source>
        <strain evidence="2">cv. O-4</strain>
    </source>
</reference>
<proteinExistence type="predicted"/>
<accession>A0A1R3I2I3</accession>
<dbReference type="AlphaFoldDB" id="A0A1R3I2I3"/>
<evidence type="ECO:0000313" key="1">
    <source>
        <dbReference type="EMBL" id="OMO76794.1"/>
    </source>
</evidence>
<gene>
    <name evidence="1" type="ORF">COLO4_25446</name>
</gene>
<organism evidence="1 2">
    <name type="scientific">Corchorus olitorius</name>
    <dbReference type="NCBI Taxonomy" id="93759"/>
    <lineage>
        <taxon>Eukaryota</taxon>
        <taxon>Viridiplantae</taxon>
        <taxon>Streptophyta</taxon>
        <taxon>Embryophyta</taxon>
        <taxon>Tracheophyta</taxon>
        <taxon>Spermatophyta</taxon>
        <taxon>Magnoliopsida</taxon>
        <taxon>eudicotyledons</taxon>
        <taxon>Gunneridae</taxon>
        <taxon>Pentapetalae</taxon>
        <taxon>rosids</taxon>
        <taxon>malvids</taxon>
        <taxon>Malvales</taxon>
        <taxon>Malvaceae</taxon>
        <taxon>Grewioideae</taxon>
        <taxon>Apeibeae</taxon>
        <taxon>Corchorus</taxon>
    </lineage>
</organism>
<keyword evidence="2" id="KW-1185">Reference proteome</keyword>
<sequence length="256" mass="28392">MDEFEVRFESLRAQLKDYGSLYDENFEGRFTREDCREVLAMVDNLPADDVASKPGFKAPQRENVDPSGRMRAQVRKGALGFDRWGPTVEARSVLVWCGIDLGFGSVGMKKESRRREKEKGSSTKGDVIFISDVLYSRLPKEEIDSTILDFNNQAAGIGIGIGEGGLNLTRISVNFPCVSFHEILGLALEHILMPGPALRNAYYINDTVYYSNLTTQSGASGERSASIKLNVTLNCSWHPDSILNNEGLPGFNIYPL</sequence>
<dbReference type="EMBL" id="AWUE01019048">
    <property type="protein sequence ID" value="OMO76794.1"/>
    <property type="molecule type" value="Genomic_DNA"/>
</dbReference>
<comment type="caution">
    <text evidence="1">The sequence shown here is derived from an EMBL/GenBank/DDBJ whole genome shotgun (WGS) entry which is preliminary data.</text>
</comment>
<evidence type="ECO:0000313" key="2">
    <source>
        <dbReference type="Proteomes" id="UP000187203"/>
    </source>
</evidence>
<dbReference type="Proteomes" id="UP000187203">
    <property type="component" value="Unassembled WGS sequence"/>
</dbReference>
<protein>
    <submittedName>
        <fullName evidence="1">Uncharacterized protein</fullName>
    </submittedName>
</protein>